<dbReference type="Pfam" id="PF09479">
    <property type="entry name" value="Flg_new"/>
    <property type="match status" value="1"/>
</dbReference>
<dbReference type="AlphaFoldDB" id="A0A1X4JJD5"/>
<dbReference type="Proteomes" id="UP000193588">
    <property type="component" value="Unassembled WGS sequence"/>
</dbReference>
<evidence type="ECO:0000256" key="1">
    <source>
        <dbReference type="ARBA" id="ARBA00004196"/>
    </source>
</evidence>
<dbReference type="Gene3D" id="2.60.40.4270">
    <property type="entry name" value="Listeria-Bacteroides repeat domain"/>
    <property type="match status" value="1"/>
</dbReference>
<feature type="chain" id="PRO_5038972726" description="InlB B-repeat-containing protein" evidence="2">
    <location>
        <begin position="23"/>
        <end position="457"/>
    </location>
</feature>
<sequence>MTIKKTAITLLCLGALGGTAYGAIEAPTASAHMHYPMLRLCHKQSFKTITNKHISIKVPKYLVADSSKPITFDTMTQLLSSYKLKGVGAYTITGLGKPQTLHPHGPALNMDQLKKAPKVTLLENGKKVTGYTANVQIKSAFYGFNHLRGTLNIKLFIPIQQTSTVTFNAGAGSFADGVSTATVEALKNETLATESLPVAPTREGYTFVGWSTKDNGNNFDKTDVTQHAITDNVTYYAIWEKTTGNPIHIKSASGGAISMSQTQFSFTDTLYVHVNPNSGQHLEKLNFTPTKADGSVLTENEMRVFGWHPQDSMVQPKIEWITDTEYRVTFPNFDENRFNNLVTSGQIPEHIGLAVTPTFNEQKETYNARMAMQLDYYSIDKPDAKPGDTVTVTIDPSKMPAADASVYPNAGTLSSMTFSATNTDDEAIVYPIVRLNETTLQFTMPAAPVTIGWQLSI</sequence>
<dbReference type="GO" id="GO:0030313">
    <property type="term" value="C:cell envelope"/>
    <property type="evidence" value="ECO:0007669"/>
    <property type="project" value="UniProtKB-SubCell"/>
</dbReference>
<dbReference type="NCBIfam" id="TIGR02543">
    <property type="entry name" value="List_Bact_rpt"/>
    <property type="match status" value="1"/>
</dbReference>
<accession>A0A1X4JJD5</accession>
<comment type="caution">
    <text evidence="3">The sequence shown here is derived from an EMBL/GenBank/DDBJ whole genome shotgun (WGS) entry which is preliminary data.</text>
</comment>
<dbReference type="GeneID" id="66963088"/>
<feature type="signal peptide" evidence="2">
    <location>
        <begin position="1"/>
        <end position="22"/>
    </location>
</feature>
<organism evidence="3 4">
    <name type="scientific">Weissella cibaria</name>
    <dbReference type="NCBI Taxonomy" id="137591"/>
    <lineage>
        <taxon>Bacteria</taxon>
        <taxon>Bacillati</taxon>
        <taxon>Bacillota</taxon>
        <taxon>Bacilli</taxon>
        <taxon>Lactobacillales</taxon>
        <taxon>Lactobacillaceae</taxon>
        <taxon>Weissella</taxon>
    </lineage>
</organism>
<dbReference type="EMBL" id="NDXJ01000015">
    <property type="protein sequence ID" value="OSP88849.1"/>
    <property type="molecule type" value="Genomic_DNA"/>
</dbReference>
<dbReference type="InterPro" id="IPR042229">
    <property type="entry name" value="Listeria/Bacterioides_rpt_sf"/>
</dbReference>
<name>A0A1X4JJD5_9LACO</name>
<evidence type="ECO:0000313" key="4">
    <source>
        <dbReference type="Proteomes" id="UP000193588"/>
    </source>
</evidence>
<gene>
    <name evidence="3" type="ORF">B9D04_09670</name>
</gene>
<proteinExistence type="predicted"/>
<dbReference type="InterPro" id="IPR013378">
    <property type="entry name" value="InlB-like_B-rpt"/>
</dbReference>
<keyword evidence="2" id="KW-0732">Signal</keyword>
<dbReference type="RefSeq" id="WP_010371342.1">
    <property type="nucleotide sequence ID" value="NZ_BJEF01000005.1"/>
</dbReference>
<evidence type="ECO:0008006" key="5">
    <source>
        <dbReference type="Google" id="ProtNLM"/>
    </source>
</evidence>
<protein>
    <recommendedName>
        <fullName evidence="5">InlB B-repeat-containing protein</fullName>
    </recommendedName>
</protein>
<evidence type="ECO:0000313" key="3">
    <source>
        <dbReference type="EMBL" id="OSP88849.1"/>
    </source>
</evidence>
<reference evidence="3 4" key="1">
    <citation type="submission" date="2017-04" db="EMBL/GenBank/DDBJ databases">
        <title>The genome sequence of Weissella cibaria isolated from wild Drosophila.</title>
        <authorList>
            <person name="Ricks N.J."/>
            <person name="Carroll C."/>
            <person name="Walters A."/>
            <person name="Newell P.D."/>
            <person name="Chaston J.M."/>
        </authorList>
    </citation>
    <scope>NUCLEOTIDE SEQUENCE [LARGE SCALE GENOMIC DNA]</scope>
    <source>
        <strain evidence="3 4">DmW_103</strain>
    </source>
</reference>
<comment type="subcellular location">
    <subcellularLocation>
        <location evidence="1">Cell envelope</location>
    </subcellularLocation>
</comment>
<evidence type="ECO:0000256" key="2">
    <source>
        <dbReference type="SAM" id="SignalP"/>
    </source>
</evidence>